<dbReference type="GO" id="GO:0034237">
    <property type="term" value="F:protein kinase A regulatory subunit binding"/>
    <property type="evidence" value="ECO:0007669"/>
    <property type="project" value="TreeGrafter"/>
</dbReference>
<dbReference type="OrthoDB" id="10263155at2759"/>
<dbReference type="GO" id="GO:0010738">
    <property type="term" value="P:regulation of protein kinase A signaling"/>
    <property type="evidence" value="ECO:0007669"/>
    <property type="project" value="TreeGrafter"/>
</dbReference>
<protein>
    <recommendedName>
        <fullName evidence="2">A-kinase anchor protein 7-like phosphoesterase domain-containing protein</fullName>
    </recommendedName>
</protein>
<dbReference type="InterPro" id="IPR009097">
    <property type="entry name" value="Cyclic_Pdiesterase"/>
</dbReference>
<dbReference type="STRING" id="400727.A0A2T7NTY7"/>
<dbReference type="GO" id="GO:0005829">
    <property type="term" value="C:cytosol"/>
    <property type="evidence" value="ECO:0007669"/>
    <property type="project" value="TreeGrafter"/>
</dbReference>
<dbReference type="InterPro" id="IPR052641">
    <property type="entry name" value="AKAP7_isoform_gamma"/>
</dbReference>
<reference evidence="3 4" key="1">
    <citation type="submission" date="2018-04" db="EMBL/GenBank/DDBJ databases">
        <title>The genome of golden apple snail Pomacea canaliculata provides insight into stress tolerance and invasive adaptation.</title>
        <authorList>
            <person name="Liu C."/>
            <person name="Liu B."/>
            <person name="Ren Y."/>
            <person name="Zhang Y."/>
            <person name="Wang H."/>
            <person name="Li S."/>
            <person name="Jiang F."/>
            <person name="Yin L."/>
            <person name="Zhang G."/>
            <person name="Qian W."/>
            <person name="Fan W."/>
        </authorList>
    </citation>
    <scope>NUCLEOTIDE SEQUENCE [LARGE SCALE GENOMIC DNA]</scope>
    <source>
        <strain evidence="3">SZHN2017</strain>
        <tissue evidence="3">Muscle</tissue>
    </source>
</reference>
<gene>
    <name evidence="3" type="ORF">C0Q70_15132</name>
</gene>
<organism evidence="3 4">
    <name type="scientific">Pomacea canaliculata</name>
    <name type="common">Golden apple snail</name>
    <dbReference type="NCBI Taxonomy" id="400727"/>
    <lineage>
        <taxon>Eukaryota</taxon>
        <taxon>Metazoa</taxon>
        <taxon>Spiralia</taxon>
        <taxon>Lophotrochozoa</taxon>
        <taxon>Mollusca</taxon>
        <taxon>Gastropoda</taxon>
        <taxon>Caenogastropoda</taxon>
        <taxon>Architaenioglossa</taxon>
        <taxon>Ampullarioidea</taxon>
        <taxon>Ampullariidae</taxon>
        <taxon>Pomacea</taxon>
    </lineage>
</organism>
<name>A0A2T7NTY7_POMCA</name>
<evidence type="ECO:0000256" key="1">
    <source>
        <dbReference type="SAM" id="MobiDB-lite"/>
    </source>
</evidence>
<dbReference type="AlphaFoldDB" id="A0A2T7NTY7"/>
<dbReference type="Proteomes" id="UP000245119">
    <property type="component" value="Linkage Group LG9"/>
</dbReference>
<evidence type="ECO:0000313" key="4">
    <source>
        <dbReference type="Proteomes" id="UP000245119"/>
    </source>
</evidence>
<dbReference type="PANTHER" id="PTHR15934">
    <property type="entry name" value="RNA 2',3'-CYCLIC PHOSPHODIESTERASE"/>
    <property type="match status" value="1"/>
</dbReference>
<dbReference type="EMBL" id="PZQS01000009">
    <property type="protein sequence ID" value="PVD24648.1"/>
    <property type="molecule type" value="Genomic_DNA"/>
</dbReference>
<feature type="domain" description="A-kinase anchor protein 7-like phosphoesterase" evidence="2">
    <location>
        <begin position="79"/>
        <end position="239"/>
    </location>
</feature>
<comment type="caution">
    <text evidence="3">The sequence shown here is derived from an EMBL/GenBank/DDBJ whole genome shotgun (WGS) entry which is preliminary data.</text>
</comment>
<accession>A0A2T7NTY7</accession>
<keyword evidence="4" id="KW-1185">Reference proteome</keyword>
<dbReference type="Gene3D" id="3.90.1140.10">
    <property type="entry name" value="Cyclic phosphodiesterase"/>
    <property type="match status" value="1"/>
</dbReference>
<dbReference type="PANTHER" id="PTHR15934:SF2">
    <property type="entry name" value="A-KINASE ANCHOR PROTEIN 7-LIKE PHOSPHOESTERASE DOMAIN-CONTAINING PROTEIN"/>
    <property type="match status" value="1"/>
</dbReference>
<proteinExistence type="predicted"/>
<evidence type="ECO:0000313" key="3">
    <source>
        <dbReference type="EMBL" id="PVD24648.1"/>
    </source>
</evidence>
<dbReference type="Pfam" id="PF10469">
    <property type="entry name" value="AKAP7_NLS"/>
    <property type="match status" value="1"/>
</dbReference>
<dbReference type="SUPFAM" id="SSF55144">
    <property type="entry name" value="LigT-like"/>
    <property type="match status" value="1"/>
</dbReference>
<dbReference type="InterPro" id="IPR019510">
    <property type="entry name" value="AKAP7-like_phosphoesterase"/>
</dbReference>
<evidence type="ECO:0000259" key="2">
    <source>
        <dbReference type="Pfam" id="PF10469"/>
    </source>
</evidence>
<sequence length="242" mass="27460">MKPRESSFPDFGKEASDDRTLRGFSHDALRDSCPQLSGQTDLDSKDSDCNDQQVWKDTSRPTHFLALRITLTRRSCECPCCIPSSALHITLCTLGLDTPDQVAHAVEVLHRIQPQLATSLPHTPLRVDGVDTFFNRVVYAKVQQQPEFMEFVDHLKLLLWESGVEMRDVHHGYTPHVTIMKATKPLVNQKGTKDVDPSLYKDYTDMYFGQQTLDRVYLCTMGGSKREDGFYECLGEIEFGQA</sequence>
<feature type="region of interest" description="Disordered" evidence="1">
    <location>
        <begin position="29"/>
        <end position="53"/>
    </location>
</feature>